<evidence type="ECO:0000259" key="9">
    <source>
        <dbReference type="Pfam" id="PF06144"/>
    </source>
</evidence>
<dbReference type="InterPro" id="IPR005790">
    <property type="entry name" value="DNA_polIII_delta"/>
</dbReference>
<dbReference type="InterPro" id="IPR027417">
    <property type="entry name" value="P-loop_NTPase"/>
</dbReference>
<evidence type="ECO:0000256" key="3">
    <source>
        <dbReference type="ARBA" id="ARBA00022679"/>
    </source>
</evidence>
<dbReference type="GO" id="GO:0006261">
    <property type="term" value="P:DNA-templated DNA replication"/>
    <property type="evidence" value="ECO:0007669"/>
    <property type="project" value="TreeGrafter"/>
</dbReference>
<feature type="domain" description="DNA polymerase III delta subunit-like C-terminal" evidence="10">
    <location>
        <begin position="216"/>
        <end position="336"/>
    </location>
</feature>
<dbReference type="Proteomes" id="UP000051645">
    <property type="component" value="Unassembled WGS sequence"/>
</dbReference>
<dbReference type="PATRIC" id="fig|81857.3.peg.290"/>
<dbReference type="Proteomes" id="UP000051751">
    <property type="component" value="Unassembled WGS sequence"/>
</dbReference>
<dbReference type="AlphaFoldDB" id="A0A0R2G925"/>
<dbReference type="RefSeq" id="WP_057768668.1">
    <property type="nucleotide sequence ID" value="NZ_JQAT01000001.1"/>
</dbReference>
<comment type="catalytic activity">
    <reaction evidence="8">
        <text>DNA(n) + a 2'-deoxyribonucleoside 5'-triphosphate = DNA(n+1) + diphosphate</text>
        <dbReference type="Rhea" id="RHEA:22508"/>
        <dbReference type="Rhea" id="RHEA-COMP:17339"/>
        <dbReference type="Rhea" id="RHEA-COMP:17340"/>
        <dbReference type="ChEBI" id="CHEBI:33019"/>
        <dbReference type="ChEBI" id="CHEBI:61560"/>
        <dbReference type="ChEBI" id="CHEBI:173112"/>
        <dbReference type="EC" id="2.7.7.7"/>
    </reaction>
</comment>
<keyword evidence="3" id="KW-0808">Transferase</keyword>
<comment type="similarity">
    <text evidence="7">Belongs to the DNA polymerase HolA subunit family.</text>
</comment>
<evidence type="ECO:0000313" key="12">
    <source>
        <dbReference type="EMBL" id="KRN34071.1"/>
    </source>
</evidence>
<dbReference type="EMBL" id="JQAT01000001">
    <property type="protein sequence ID" value="KRN29400.1"/>
    <property type="molecule type" value="Genomic_DNA"/>
</dbReference>
<dbReference type="Pfam" id="PF21694">
    <property type="entry name" value="DNA_pol3_delta_C"/>
    <property type="match status" value="1"/>
</dbReference>
<dbReference type="EMBL" id="JQAZ01000001">
    <property type="protein sequence ID" value="KRN34071.1"/>
    <property type="molecule type" value="Genomic_DNA"/>
</dbReference>
<dbReference type="Gene3D" id="3.40.50.300">
    <property type="entry name" value="P-loop containing nucleotide triphosphate hydrolases"/>
    <property type="match status" value="1"/>
</dbReference>
<organism evidence="12 13">
    <name type="scientific">Lactobacillus selangorensis</name>
    <dbReference type="NCBI Taxonomy" id="81857"/>
    <lineage>
        <taxon>Bacteria</taxon>
        <taxon>Bacillati</taxon>
        <taxon>Bacillota</taxon>
        <taxon>Bacilli</taxon>
        <taxon>Lactobacillales</taxon>
        <taxon>Lactobacillaceae</taxon>
        <taxon>Lactobacillus</taxon>
    </lineage>
</organism>
<evidence type="ECO:0000256" key="5">
    <source>
        <dbReference type="ARBA" id="ARBA00022705"/>
    </source>
</evidence>
<evidence type="ECO:0000259" key="10">
    <source>
        <dbReference type="Pfam" id="PF21694"/>
    </source>
</evidence>
<dbReference type="InterPro" id="IPR048466">
    <property type="entry name" value="DNA_pol3_delta-like_C"/>
</dbReference>
<gene>
    <name evidence="11" type="ORF">IV38_GL000284</name>
    <name evidence="12" type="ORF">IV40_GL000385</name>
</gene>
<evidence type="ECO:0000256" key="2">
    <source>
        <dbReference type="ARBA" id="ARBA00017703"/>
    </source>
</evidence>
<dbReference type="GO" id="GO:0003887">
    <property type="term" value="F:DNA-directed DNA polymerase activity"/>
    <property type="evidence" value="ECO:0007669"/>
    <property type="project" value="UniProtKB-KW"/>
</dbReference>
<protein>
    <recommendedName>
        <fullName evidence="2">DNA polymerase III subunit delta</fullName>
        <ecNumber evidence="1">2.7.7.7</ecNumber>
    </recommendedName>
</protein>
<sequence>MKLAQLVKQLQQGKTDPMYVILGQEDYLIQQTKLAFKKLLSPDEMTMNFGEYDMTTTPVAVALNDAISAPFLGERRVVFIENPYFLTGETVKNKITHDLDGVLQYVTEPQQSTILVFFAPYEKLDARKKVVKQLKKKATLIDVSRLNERESTRFVQQRIEQDGFRIAPDALRLLSERTDGNLTQMMNEVTKLETYAAQSKQIDAAAVDQLVAQSLEDNVFHLVDAVLSKQTAQALEIYRELLLQKEEPIGLNAIVLSQFRLLLQVKILSEKGYSQGNLASTLKVHPYRIKLALQQAKRFSRRTLKAGYLGLEETEVQMKSGQMDKNLAFELFVLKFAAA</sequence>
<keyword evidence="4" id="KW-0548">Nucleotidyltransferase</keyword>
<evidence type="ECO:0000313" key="14">
    <source>
        <dbReference type="Proteomes" id="UP000051751"/>
    </source>
</evidence>
<dbReference type="NCBIfam" id="TIGR01128">
    <property type="entry name" value="holA"/>
    <property type="match status" value="1"/>
</dbReference>
<evidence type="ECO:0000313" key="11">
    <source>
        <dbReference type="EMBL" id="KRN29400.1"/>
    </source>
</evidence>
<keyword evidence="5" id="KW-0235">DNA replication</keyword>
<evidence type="ECO:0000256" key="8">
    <source>
        <dbReference type="ARBA" id="ARBA00049244"/>
    </source>
</evidence>
<evidence type="ECO:0000313" key="13">
    <source>
        <dbReference type="Proteomes" id="UP000051645"/>
    </source>
</evidence>
<dbReference type="Pfam" id="PF06144">
    <property type="entry name" value="DNA_pol3_delta"/>
    <property type="match status" value="1"/>
</dbReference>
<dbReference type="Gene3D" id="1.20.272.10">
    <property type="match status" value="1"/>
</dbReference>
<evidence type="ECO:0000256" key="7">
    <source>
        <dbReference type="ARBA" id="ARBA00034754"/>
    </source>
</evidence>
<accession>A0A0R2G925</accession>
<keyword evidence="13" id="KW-1185">Reference proteome</keyword>
<feature type="domain" description="DNA polymerase III delta N-terminal" evidence="9">
    <location>
        <begin position="19"/>
        <end position="143"/>
    </location>
</feature>
<evidence type="ECO:0000256" key="4">
    <source>
        <dbReference type="ARBA" id="ARBA00022695"/>
    </source>
</evidence>
<dbReference type="GO" id="GO:0003677">
    <property type="term" value="F:DNA binding"/>
    <property type="evidence" value="ECO:0007669"/>
    <property type="project" value="InterPro"/>
</dbReference>
<evidence type="ECO:0000256" key="1">
    <source>
        <dbReference type="ARBA" id="ARBA00012417"/>
    </source>
</evidence>
<name>A0A0R2G925_9LACO</name>
<dbReference type="GO" id="GO:0009360">
    <property type="term" value="C:DNA polymerase III complex"/>
    <property type="evidence" value="ECO:0007669"/>
    <property type="project" value="InterPro"/>
</dbReference>
<comment type="caution">
    <text evidence="12">The sequence shown here is derived from an EMBL/GenBank/DDBJ whole genome shotgun (WGS) entry which is preliminary data.</text>
</comment>
<dbReference type="OrthoDB" id="9775929at2"/>
<keyword evidence="6" id="KW-0239">DNA-directed DNA polymerase</keyword>
<dbReference type="SUPFAM" id="SSF48019">
    <property type="entry name" value="post-AAA+ oligomerization domain-like"/>
    <property type="match status" value="1"/>
</dbReference>
<proteinExistence type="inferred from homology"/>
<dbReference type="InterPro" id="IPR010372">
    <property type="entry name" value="DNA_pol3_delta_N"/>
</dbReference>
<evidence type="ECO:0000256" key="6">
    <source>
        <dbReference type="ARBA" id="ARBA00022932"/>
    </source>
</evidence>
<dbReference type="PANTHER" id="PTHR34388">
    <property type="entry name" value="DNA POLYMERASE III SUBUNIT DELTA"/>
    <property type="match status" value="1"/>
</dbReference>
<dbReference type="STRING" id="81857.IV38_GL000284"/>
<dbReference type="InterPro" id="IPR008921">
    <property type="entry name" value="DNA_pol3_clamp-load_cplx_C"/>
</dbReference>
<dbReference type="PANTHER" id="PTHR34388:SF1">
    <property type="entry name" value="DNA POLYMERASE III SUBUNIT DELTA"/>
    <property type="match status" value="1"/>
</dbReference>
<dbReference type="SUPFAM" id="SSF52540">
    <property type="entry name" value="P-loop containing nucleoside triphosphate hydrolases"/>
    <property type="match status" value="1"/>
</dbReference>
<reference evidence="13 14" key="1">
    <citation type="journal article" date="2015" name="Genome Announc.">
        <title>Expanding the biotechnology potential of lactobacilli through comparative genomics of 213 strains and associated genera.</title>
        <authorList>
            <person name="Sun Z."/>
            <person name="Harris H.M."/>
            <person name="McCann A."/>
            <person name="Guo C."/>
            <person name="Argimon S."/>
            <person name="Zhang W."/>
            <person name="Yang X."/>
            <person name="Jeffery I.B."/>
            <person name="Cooney J.C."/>
            <person name="Kagawa T.F."/>
            <person name="Liu W."/>
            <person name="Song Y."/>
            <person name="Salvetti E."/>
            <person name="Wrobel A."/>
            <person name="Rasinkangas P."/>
            <person name="Parkhill J."/>
            <person name="Rea M.C."/>
            <person name="O'Sullivan O."/>
            <person name="Ritari J."/>
            <person name="Douillard F.P."/>
            <person name="Paul Ross R."/>
            <person name="Yang R."/>
            <person name="Briner A.E."/>
            <person name="Felis G.E."/>
            <person name="de Vos W.M."/>
            <person name="Barrangou R."/>
            <person name="Klaenhammer T.R."/>
            <person name="Caufield P.W."/>
            <person name="Cui Y."/>
            <person name="Zhang H."/>
            <person name="O'Toole P.W."/>
        </authorList>
    </citation>
    <scope>NUCLEOTIDE SEQUENCE [LARGE SCALE GENOMIC DNA]</scope>
    <source>
        <strain evidence="11 14">ATCC BAA-66</strain>
        <strain evidence="12 13">DSM 13344</strain>
    </source>
</reference>
<dbReference type="EC" id="2.7.7.7" evidence="1"/>
<dbReference type="Gene3D" id="1.10.8.60">
    <property type="match status" value="1"/>
</dbReference>